<organism evidence="3 4">
    <name type="scientific">Araneus ventricosus</name>
    <name type="common">Orbweaver spider</name>
    <name type="synonym">Epeira ventricosa</name>
    <dbReference type="NCBI Taxonomy" id="182803"/>
    <lineage>
        <taxon>Eukaryota</taxon>
        <taxon>Metazoa</taxon>
        <taxon>Ecdysozoa</taxon>
        <taxon>Arthropoda</taxon>
        <taxon>Chelicerata</taxon>
        <taxon>Arachnida</taxon>
        <taxon>Araneae</taxon>
        <taxon>Araneomorphae</taxon>
        <taxon>Entelegynae</taxon>
        <taxon>Araneoidea</taxon>
        <taxon>Araneidae</taxon>
        <taxon>Araneus</taxon>
    </lineage>
</organism>
<dbReference type="GO" id="GO:0016887">
    <property type="term" value="F:ATP hydrolysis activity"/>
    <property type="evidence" value="ECO:0007669"/>
    <property type="project" value="RHEA"/>
</dbReference>
<comment type="caution">
    <text evidence="3">The sequence shown here is derived from an EMBL/GenBank/DDBJ whole genome shotgun (WGS) entry which is preliminary data.</text>
</comment>
<dbReference type="PANTHER" id="PTHR10492:SF57">
    <property type="entry name" value="ATP-DEPENDENT DNA HELICASE"/>
    <property type="match status" value="1"/>
</dbReference>
<dbReference type="PANTHER" id="PTHR10492">
    <property type="match status" value="1"/>
</dbReference>
<dbReference type="Pfam" id="PF05970">
    <property type="entry name" value="PIF1"/>
    <property type="match status" value="1"/>
</dbReference>
<feature type="domain" description="DNA helicase Pif1-like DEAD-box helicase" evidence="2">
    <location>
        <begin position="2"/>
        <end position="118"/>
    </location>
</feature>
<keyword evidence="1" id="KW-0547">Nucleotide-binding</keyword>
<keyword evidence="1" id="KW-0347">Helicase</keyword>
<dbReference type="AlphaFoldDB" id="A0A4Y2ALR0"/>
<dbReference type="OrthoDB" id="6435739at2759"/>
<dbReference type="InterPro" id="IPR010285">
    <property type="entry name" value="DNA_helicase_pif1-like_DEAD"/>
</dbReference>
<keyword evidence="4" id="KW-1185">Reference proteome</keyword>
<gene>
    <name evidence="3" type="ORF">AVEN_225338_1</name>
</gene>
<dbReference type="GO" id="GO:0006281">
    <property type="term" value="P:DNA repair"/>
    <property type="evidence" value="ECO:0007669"/>
    <property type="project" value="UniProtKB-KW"/>
</dbReference>
<keyword evidence="1" id="KW-0227">DNA damage</keyword>
<keyword evidence="1" id="KW-0234">DNA repair</keyword>
<evidence type="ECO:0000256" key="1">
    <source>
        <dbReference type="RuleBase" id="RU363044"/>
    </source>
</evidence>
<dbReference type="GO" id="GO:0006310">
    <property type="term" value="P:DNA recombination"/>
    <property type="evidence" value="ECO:0007669"/>
    <property type="project" value="UniProtKB-KW"/>
</dbReference>
<sequence length="118" mass="12944">MGKTFLINPLLGKVRQRNEIVLAVASSGIVATLLTGGRTAHSAFRLPLNLANMETPTCNISRNSGKRKILKDCKLIVWDECTMSHKAAFEAPNVTLKDIRRNSNRMGGVTMMLAGDFQ</sequence>
<dbReference type="InterPro" id="IPR027417">
    <property type="entry name" value="P-loop_NTPase"/>
</dbReference>
<evidence type="ECO:0000259" key="2">
    <source>
        <dbReference type="Pfam" id="PF05970"/>
    </source>
</evidence>
<accession>A0A4Y2ALR0</accession>
<evidence type="ECO:0000313" key="3">
    <source>
        <dbReference type="EMBL" id="GBL80688.1"/>
    </source>
</evidence>
<comment type="similarity">
    <text evidence="1">Belongs to the helicase family.</text>
</comment>
<keyword evidence="1" id="KW-0067">ATP-binding</keyword>
<keyword evidence="1" id="KW-0233">DNA recombination</keyword>
<comment type="cofactor">
    <cofactor evidence="1">
        <name>Mg(2+)</name>
        <dbReference type="ChEBI" id="CHEBI:18420"/>
    </cofactor>
</comment>
<dbReference type="EMBL" id="BGPR01000022">
    <property type="protein sequence ID" value="GBL80688.1"/>
    <property type="molecule type" value="Genomic_DNA"/>
</dbReference>
<dbReference type="GO" id="GO:0043139">
    <property type="term" value="F:5'-3' DNA helicase activity"/>
    <property type="evidence" value="ECO:0007669"/>
    <property type="project" value="UniProtKB-EC"/>
</dbReference>
<dbReference type="EC" id="5.6.2.3" evidence="1"/>
<comment type="catalytic activity">
    <reaction evidence="1">
        <text>ATP + H2O = ADP + phosphate + H(+)</text>
        <dbReference type="Rhea" id="RHEA:13065"/>
        <dbReference type="ChEBI" id="CHEBI:15377"/>
        <dbReference type="ChEBI" id="CHEBI:15378"/>
        <dbReference type="ChEBI" id="CHEBI:30616"/>
        <dbReference type="ChEBI" id="CHEBI:43474"/>
        <dbReference type="ChEBI" id="CHEBI:456216"/>
        <dbReference type="EC" id="5.6.2.3"/>
    </reaction>
</comment>
<reference evidence="3 4" key="1">
    <citation type="journal article" date="2019" name="Sci. Rep.">
        <title>Orb-weaving spider Araneus ventricosus genome elucidates the spidroin gene catalogue.</title>
        <authorList>
            <person name="Kono N."/>
            <person name="Nakamura H."/>
            <person name="Ohtoshi R."/>
            <person name="Moran D.A.P."/>
            <person name="Shinohara A."/>
            <person name="Yoshida Y."/>
            <person name="Fujiwara M."/>
            <person name="Mori M."/>
            <person name="Tomita M."/>
            <person name="Arakawa K."/>
        </authorList>
    </citation>
    <scope>NUCLEOTIDE SEQUENCE [LARGE SCALE GENOMIC DNA]</scope>
</reference>
<name>A0A4Y2ALR0_ARAVE</name>
<dbReference type="Gene3D" id="3.40.50.300">
    <property type="entry name" value="P-loop containing nucleotide triphosphate hydrolases"/>
    <property type="match status" value="1"/>
</dbReference>
<protein>
    <recommendedName>
        <fullName evidence="1">ATP-dependent DNA helicase</fullName>
        <ecNumber evidence="1">5.6.2.3</ecNumber>
    </recommendedName>
</protein>
<evidence type="ECO:0000313" key="4">
    <source>
        <dbReference type="Proteomes" id="UP000499080"/>
    </source>
</evidence>
<proteinExistence type="inferred from homology"/>
<dbReference type="GO" id="GO:0005524">
    <property type="term" value="F:ATP binding"/>
    <property type="evidence" value="ECO:0007669"/>
    <property type="project" value="UniProtKB-KW"/>
</dbReference>
<dbReference type="SUPFAM" id="SSF52540">
    <property type="entry name" value="P-loop containing nucleoside triphosphate hydrolases"/>
    <property type="match status" value="1"/>
</dbReference>
<dbReference type="Proteomes" id="UP000499080">
    <property type="component" value="Unassembled WGS sequence"/>
</dbReference>
<keyword evidence="1" id="KW-0378">Hydrolase</keyword>
<dbReference type="GO" id="GO:0000723">
    <property type="term" value="P:telomere maintenance"/>
    <property type="evidence" value="ECO:0007669"/>
    <property type="project" value="InterPro"/>
</dbReference>